<keyword evidence="2" id="KW-0342">GTP-binding</keyword>
<evidence type="ECO:0000313" key="3">
    <source>
        <dbReference type="EMBL" id="KAK1344492.1"/>
    </source>
</evidence>
<dbReference type="Gene3D" id="3.40.50.300">
    <property type="entry name" value="P-loop containing nucleotide triphosphate hydrolases"/>
    <property type="match status" value="1"/>
</dbReference>
<keyword evidence="4" id="KW-1185">Reference proteome</keyword>
<gene>
    <name evidence="3" type="ORF">QTO34_013189</name>
</gene>
<protein>
    <submittedName>
        <fullName evidence="3">Uncharacterized protein</fullName>
    </submittedName>
</protein>
<evidence type="ECO:0000256" key="2">
    <source>
        <dbReference type="ARBA" id="ARBA00023134"/>
    </source>
</evidence>
<dbReference type="PANTHER" id="PTHR23115">
    <property type="entry name" value="TRANSLATION FACTOR"/>
    <property type="match status" value="1"/>
</dbReference>
<dbReference type="InterPro" id="IPR050100">
    <property type="entry name" value="TRAFAC_GTPase_members"/>
</dbReference>
<sequence length="184" mass="19139">MPGSRINRTLNASVGSSLMPPEEILDQLVLCDIDAPGHRDSSNTCSRPSQAAAGGGEFAAGIARRGRPASVPSGPHTGQLLAGVMDSTGAAYGQERDEEIVKDVSAYTKKIGVNPNTTAFESISGWKGDNMLEPSAIALVQGWKVAHKDGSARGTTLLEALGASCHQLVQPTSPCVSPRPQDAY</sequence>
<dbReference type="GO" id="GO:0005525">
    <property type="term" value="F:GTP binding"/>
    <property type="evidence" value="ECO:0007669"/>
    <property type="project" value="UniProtKB-KW"/>
</dbReference>
<organism evidence="3 4">
    <name type="scientific">Cnephaeus nilssonii</name>
    <name type="common">Northern bat</name>
    <name type="synonym">Eptesicus nilssonii</name>
    <dbReference type="NCBI Taxonomy" id="3371016"/>
    <lineage>
        <taxon>Eukaryota</taxon>
        <taxon>Metazoa</taxon>
        <taxon>Chordata</taxon>
        <taxon>Craniata</taxon>
        <taxon>Vertebrata</taxon>
        <taxon>Euteleostomi</taxon>
        <taxon>Mammalia</taxon>
        <taxon>Eutheria</taxon>
        <taxon>Laurasiatheria</taxon>
        <taxon>Chiroptera</taxon>
        <taxon>Yangochiroptera</taxon>
        <taxon>Vespertilionidae</taxon>
        <taxon>Cnephaeus</taxon>
    </lineage>
</organism>
<evidence type="ECO:0000313" key="4">
    <source>
        <dbReference type="Proteomes" id="UP001177744"/>
    </source>
</evidence>
<reference evidence="3" key="1">
    <citation type="submission" date="2023-06" db="EMBL/GenBank/DDBJ databases">
        <title>Reference genome for the Northern bat (Eptesicus nilssonii), a most northern bat species.</title>
        <authorList>
            <person name="Laine V.N."/>
            <person name="Pulliainen A.T."/>
            <person name="Lilley T.M."/>
        </authorList>
    </citation>
    <scope>NUCLEOTIDE SEQUENCE</scope>
    <source>
        <strain evidence="3">BLF_Eptnil</strain>
        <tissue evidence="3">Kidney</tissue>
    </source>
</reference>
<dbReference type="Proteomes" id="UP001177744">
    <property type="component" value="Unassembled WGS sequence"/>
</dbReference>
<proteinExistence type="predicted"/>
<evidence type="ECO:0000256" key="1">
    <source>
        <dbReference type="ARBA" id="ARBA00022741"/>
    </source>
</evidence>
<keyword evidence="1" id="KW-0547">Nucleotide-binding</keyword>
<dbReference type="InterPro" id="IPR027417">
    <property type="entry name" value="P-loop_NTPase"/>
</dbReference>
<accession>A0AA40LUM1</accession>
<comment type="caution">
    <text evidence="3">The sequence shown here is derived from an EMBL/GenBank/DDBJ whole genome shotgun (WGS) entry which is preliminary data.</text>
</comment>
<dbReference type="EMBL" id="JAULJE010000003">
    <property type="protein sequence ID" value="KAK1344492.1"/>
    <property type="molecule type" value="Genomic_DNA"/>
</dbReference>
<name>A0AA40LUM1_CNENI</name>
<dbReference type="AlphaFoldDB" id="A0AA40LUM1"/>